<dbReference type="GO" id="GO:0005739">
    <property type="term" value="C:mitochondrion"/>
    <property type="evidence" value="ECO:0007669"/>
    <property type="project" value="UniProtKB-SubCell"/>
</dbReference>
<dbReference type="GO" id="GO:0051082">
    <property type="term" value="F:unfolded protein binding"/>
    <property type="evidence" value="ECO:0007669"/>
    <property type="project" value="TreeGrafter"/>
</dbReference>
<reference evidence="7 8" key="1">
    <citation type="submission" date="2015-04" db="EMBL/GenBank/DDBJ databases">
        <title>Complete genome sequence of Schizopora paradoxa KUC8140, a cosmopolitan wood degrader in East Asia.</title>
        <authorList>
            <consortium name="DOE Joint Genome Institute"/>
            <person name="Min B."/>
            <person name="Park H."/>
            <person name="Jang Y."/>
            <person name="Kim J.-J."/>
            <person name="Kim K.H."/>
            <person name="Pangilinan J."/>
            <person name="Lipzen A."/>
            <person name="Riley R."/>
            <person name="Grigoriev I.V."/>
            <person name="Spatafora J.W."/>
            <person name="Choi I.-G."/>
        </authorList>
    </citation>
    <scope>NUCLEOTIDE SEQUENCE [LARGE SCALE GENOMIC DNA]</scope>
    <source>
        <strain evidence="7 8">KUC8140</strain>
    </source>
</reference>
<evidence type="ECO:0000256" key="3">
    <source>
        <dbReference type="ARBA" id="ARBA00023128"/>
    </source>
</evidence>
<sequence length="272" mass="30049">MATSRWSMFVNRMNRSSQRLRDGTAHVLRMDGVEGPSRAPKSLLSFNTRDDINDLAVGCDADIGGTSSARLDFILDSPDDPSGKGKGKFWGEMKLGLRGNSNAQGRTMRSGYAGFRSKRRPTLFGELTDDISNHEFLALRLRVAGHPRTHNSYFVNVQTDAPVSGELWQHRLYFRNNDGSWEDIFIPFSAFALTSYGELTDSSVTMEGERIRWLGISILGGNAGVEGPFELGLDSIKAVNKEDVTLPIHHDGNDFHAGAESSDGTPWERGPR</sequence>
<dbReference type="InterPro" id="IPR008979">
    <property type="entry name" value="Galactose-bd-like_sf"/>
</dbReference>
<dbReference type="Pfam" id="PF08547">
    <property type="entry name" value="CIA30"/>
    <property type="match status" value="1"/>
</dbReference>
<feature type="domain" description="NADH:ubiquinone oxidoreductase intermediate-associated protein 30" evidence="6">
    <location>
        <begin position="45"/>
        <end position="232"/>
    </location>
</feature>
<evidence type="ECO:0000256" key="5">
    <source>
        <dbReference type="SAM" id="MobiDB-lite"/>
    </source>
</evidence>
<dbReference type="InterPro" id="IPR039131">
    <property type="entry name" value="NDUFAF1"/>
</dbReference>
<dbReference type="PANTHER" id="PTHR13194:SF18">
    <property type="entry name" value="COMPLEX I INTERMEDIATE-ASSOCIATED PROTEIN 30, MITOCHONDRIAL"/>
    <property type="match status" value="1"/>
</dbReference>
<feature type="region of interest" description="Disordered" evidence="5">
    <location>
        <begin position="250"/>
        <end position="272"/>
    </location>
</feature>
<evidence type="ECO:0000256" key="2">
    <source>
        <dbReference type="ARBA" id="ARBA00007884"/>
    </source>
</evidence>
<dbReference type="InParanoid" id="A0A0H2S872"/>
<proteinExistence type="inferred from homology"/>
<dbReference type="GO" id="GO:0006120">
    <property type="term" value="P:mitochondrial electron transport, NADH to ubiquinone"/>
    <property type="evidence" value="ECO:0007669"/>
    <property type="project" value="TreeGrafter"/>
</dbReference>
<dbReference type="STRING" id="27342.A0A0H2S872"/>
<dbReference type="Proteomes" id="UP000053477">
    <property type="component" value="Unassembled WGS sequence"/>
</dbReference>
<keyword evidence="3" id="KW-0496">Mitochondrion</keyword>
<evidence type="ECO:0000259" key="6">
    <source>
        <dbReference type="Pfam" id="PF08547"/>
    </source>
</evidence>
<dbReference type="AlphaFoldDB" id="A0A0H2S872"/>
<dbReference type="SUPFAM" id="SSF49785">
    <property type="entry name" value="Galactose-binding domain-like"/>
    <property type="match status" value="1"/>
</dbReference>
<organism evidence="7 8">
    <name type="scientific">Schizopora paradoxa</name>
    <dbReference type="NCBI Taxonomy" id="27342"/>
    <lineage>
        <taxon>Eukaryota</taxon>
        <taxon>Fungi</taxon>
        <taxon>Dikarya</taxon>
        <taxon>Basidiomycota</taxon>
        <taxon>Agaricomycotina</taxon>
        <taxon>Agaricomycetes</taxon>
        <taxon>Hymenochaetales</taxon>
        <taxon>Schizoporaceae</taxon>
        <taxon>Schizopora</taxon>
    </lineage>
</organism>
<dbReference type="OrthoDB" id="42561at2759"/>
<name>A0A0H2S872_9AGAM</name>
<dbReference type="EMBL" id="KQ085966">
    <property type="protein sequence ID" value="KLO13066.1"/>
    <property type="molecule type" value="Genomic_DNA"/>
</dbReference>
<dbReference type="GO" id="GO:0010257">
    <property type="term" value="P:NADH dehydrogenase complex assembly"/>
    <property type="evidence" value="ECO:0007669"/>
    <property type="project" value="TreeGrafter"/>
</dbReference>
<comment type="similarity">
    <text evidence="2">Belongs to the CIA30 family.</text>
</comment>
<evidence type="ECO:0000256" key="1">
    <source>
        <dbReference type="ARBA" id="ARBA00004173"/>
    </source>
</evidence>
<dbReference type="InterPro" id="IPR013857">
    <property type="entry name" value="NADH-UbQ_OxRdtase-assoc_prot30"/>
</dbReference>
<accession>A0A0H2S872</accession>
<evidence type="ECO:0000313" key="7">
    <source>
        <dbReference type="EMBL" id="KLO13066.1"/>
    </source>
</evidence>
<evidence type="ECO:0000313" key="8">
    <source>
        <dbReference type="Proteomes" id="UP000053477"/>
    </source>
</evidence>
<keyword evidence="8" id="KW-1185">Reference proteome</keyword>
<comment type="subcellular location">
    <subcellularLocation>
        <location evidence="1">Mitochondrion</location>
    </subcellularLocation>
</comment>
<dbReference type="PANTHER" id="PTHR13194">
    <property type="entry name" value="COMPLEX I INTERMEDIATE-ASSOCIATED PROTEIN 30"/>
    <property type="match status" value="1"/>
</dbReference>
<evidence type="ECO:0000256" key="4">
    <source>
        <dbReference type="ARBA" id="ARBA00023186"/>
    </source>
</evidence>
<keyword evidence="4" id="KW-0143">Chaperone</keyword>
<protein>
    <submittedName>
        <fullName evidence="7">CIA30-domain-containing protein</fullName>
    </submittedName>
</protein>
<gene>
    <name evidence="7" type="ORF">SCHPADRAFT_928837</name>
</gene>